<dbReference type="GO" id="GO:0022857">
    <property type="term" value="F:transmembrane transporter activity"/>
    <property type="evidence" value="ECO:0007669"/>
    <property type="project" value="InterPro"/>
</dbReference>
<keyword evidence="9" id="KW-1185">Reference proteome</keyword>
<evidence type="ECO:0000259" key="7">
    <source>
        <dbReference type="PROSITE" id="PS50850"/>
    </source>
</evidence>
<feature type="transmembrane region" description="Helical" evidence="6">
    <location>
        <begin position="370"/>
        <end position="390"/>
    </location>
</feature>
<evidence type="ECO:0000313" key="9">
    <source>
        <dbReference type="Proteomes" id="UP000430692"/>
    </source>
</evidence>
<feature type="transmembrane region" description="Helical" evidence="6">
    <location>
        <begin position="304"/>
        <end position="329"/>
    </location>
</feature>
<dbReference type="SUPFAM" id="SSF103473">
    <property type="entry name" value="MFS general substrate transporter"/>
    <property type="match status" value="1"/>
</dbReference>
<keyword evidence="3 6" id="KW-0812">Transmembrane</keyword>
<dbReference type="Proteomes" id="UP000430692">
    <property type="component" value="Unassembled WGS sequence"/>
</dbReference>
<feature type="transmembrane region" description="Helical" evidence="6">
    <location>
        <begin position="210"/>
        <end position="233"/>
    </location>
</feature>
<feature type="transmembrane region" description="Helical" evidence="6">
    <location>
        <begin position="69"/>
        <end position="92"/>
    </location>
</feature>
<comment type="caution">
    <text evidence="8">The sequence shown here is derived from an EMBL/GenBank/DDBJ whole genome shotgun (WGS) entry which is preliminary data.</text>
</comment>
<evidence type="ECO:0000313" key="8">
    <source>
        <dbReference type="EMBL" id="MXQ54245.1"/>
    </source>
</evidence>
<dbReference type="PANTHER" id="PTHR23546">
    <property type="entry name" value="TRANSPORT PROTEIN"/>
    <property type="match status" value="1"/>
</dbReference>
<dbReference type="EMBL" id="WUUL01000006">
    <property type="protein sequence ID" value="MXQ54245.1"/>
    <property type="molecule type" value="Genomic_DNA"/>
</dbReference>
<dbReference type="RefSeq" id="WP_160801598.1">
    <property type="nucleotide sequence ID" value="NZ_WUUL01000006.1"/>
</dbReference>
<dbReference type="InterPro" id="IPR011701">
    <property type="entry name" value="MFS"/>
</dbReference>
<keyword evidence="4 6" id="KW-1133">Transmembrane helix</keyword>
<dbReference type="PANTHER" id="PTHR23546:SF1">
    <property type="entry name" value="MEMBRANE PROTEIN"/>
    <property type="match status" value="1"/>
</dbReference>
<proteinExistence type="predicted"/>
<dbReference type="CDD" id="cd17325">
    <property type="entry name" value="MFS_MdtG_SLC18_like"/>
    <property type="match status" value="1"/>
</dbReference>
<dbReference type="InterPro" id="IPR005829">
    <property type="entry name" value="Sugar_transporter_CS"/>
</dbReference>
<protein>
    <submittedName>
        <fullName evidence="8">MFS transporter</fullName>
    </submittedName>
</protein>
<keyword evidence="2" id="KW-0813">Transport</keyword>
<feature type="transmembrane region" description="Helical" evidence="6">
    <location>
        <begin position="98"/>
        <end position="121"/>
    </location>
</feature>
<dbReference type="AlphaFoldDB" id="A0A6I4VVV5"/>
<evidence type="ECO:0000256" key="3">
    <source>
        <dbReference type="ARBA" id="ARBA00022692"/>
    </source>
</evidence>
<feature type="domain" description="Major facilitator superfamily (MFS) profile" evidence="7">
    <location>
        <begin position="3"/>
        <end position="393"/>
    </location>
</feature>
<dbReference type="PROSITE" id="PS50850">
    <property type="entry name" value="MFS"/>
    <property type="match status" value="1"/>
</dbReference>
<evidence type="ECO:0000256" key="5">
    <source>
        <dbReference type="ARBA" id="ARBA00023136"/>
    </source>
</evidence>
<sequence length="399" mass="43090">MNSKWIIFSSVLIIWMGIAVINPLMGPIARSMGLTEIQAGWLISIPAIMSIVGSLYLGRKSDILGRKKILLLGMTGFTITMLFFGVLVQMGLSNSTYIGIGMIFLLLLLTRLIQGFFAGAIPSTGQAYMADITTGKERLSAMALIGSANGLGFVLGPMLGALTAGFHFATPFYVSAFLTAGVTIWLWISLPNQKPINNLGEKENIVKPILFSKVWLPLVCSLLLTMALSMVQVTSGFYIQDILHLSIKDATRYLTIFITIAGLSVVFTQILIVKRFRWSPATLISIGLPIVFLGFFLLSITHQILSFSIAFLLIGIGTGMALPGSMSAASLMVDQTQQGKIAGMITAGNATGVVIAPLLGTYLYQFSPQSPYYTCIILLIGASLLIWTVGRRKLNLLSS</sequence>
<keyword evidence="5 6" id="KW-0472">Membrane</keyword>
<dbReference type="GO" id="GO:0005886">
    <property type="term" value="C:plasma membrane"/>
    <property type="evidence" value="ECO:0007669"/>
    <property type="project" value="UniProtKB-SubCell"/>
</dbReference>
<dbReference type="InterPro" id="IPR020846">
    <property type="entry name" value="MFS_dom"/>
</dbReference>
<gene>
    <name evidence="8" type="ORF">GSM42_11065</name>
</gene>
<evidence type="ECO:0000256" key="2">
    <source>
        <dbReference type="ARBA" id="ARBA00022448"/>
    </source>
</evidence>
<dbReference type="PROSITE" id="PS00216">
    <property type="entry name" value="SUGAR_TRANSPORT_1"/>
    <property type="match status" value="1"/>
</dbReference>
<comment type="subcellular location">
    <subcellularLocation>
        <location evidence="1">Cell membrane</location>
        <topology evidence="1">Multi-pass membrane protein</topology>
    </subcellularLocation>
</comment>
<dbReference type="Pfam" id="PF07690">
    <property type="entry name" value="MFS_1"/>
    <property type="match status" value="1"/>
</dbReference>
<evidence type="ECO:0000256" key="4">
    <source>
        <dbReference type="ARBA" id="ARBA00022989"/>
    </source>
</evidence>
<feature type="transmembrane region" description="Helical" evidence="6">
    <location>
        <begin position="341"/>
        <end position="364"/>
    </location>
</feature>
<dbReference type="InterPro" id="IPR036259">
    <property type="entry name" value="MFS_trans_sf"/>
</dbReference>
<reference evidence="8 9" key="1">
    <citation type="submission" date="2019-12" db="EMBL/GenBank/DDBJ databases">
        <title>Whole-genome analyses of novel actinobacteria.</title>
        <authorList>
            <person name="Sahin N."/>
            <person name="Saygin H."/>
        </authorList>
    </citation>
    <scope>NUCLEOTIDE SEQUENCE [LARGE SCALE GENOMIC DNA]</scope>
    <source>
        <strain evidence="8 9">KC615</strain>
    </source>
</reference>
<accession>A0A6I4VVV5</accession>
<feature type="transmembrane region" description="Helical" evidence="6">
    <location>
        <begin position="172"/>
        <end position="190"/>
    </location>
</feature>
<feature type="transmembrane region" description="Helical" evidence="6">
    <location>
        <begin position="37"/>
        <end position="57"/>
    </location>
</feature>
<feature type="transmembrane region" description="Helical" evidence="6">
    <location>
        <begin position="142"/>
        <end position="166"/>
    </location>
</feature>
<dbReference type="Gene3D" id="1.20.1250.20">
    <property type="entry name" value="MFS general substrate transporter like domains"/>
    <property type="match status" value="1"/>
</dbReference>
<evidence type="ECO:0000256" key="6">
    <source>
        <dbReference type="SAM" id="Phobius"/>
    </source>
</evidence>
<feature type="transmembrane region" description="Helical" evidence="6">
    <location>
        <begin position="253"/>
        <end position="273"/>
    </location>
</feature>
<feature type="transmembrane region" description="Helical" evidence="6">
    <location>
        <begin position="280"/>
        <end position="298"/>
    </location>
</feature>
<organism evidence="8 9">
    <name type="scientific">Shimazuella alba</name>
    <dbReference type="NCBI Taxonomy" id="2690964"/>
    <lineage>
        <taxon>Bacteria</taxon>
        <taxon>Bacillati</taxon>
        <taxon>Bacillota</taxon>
        <taxon>Bacilli</taxon>
        <taxon>Bacillales</taxon>
        <taxon>Thermoactinomycetaceae</taxon>
        <taxon>Shimazuella</taxon>
    </lineage>
</organism>
<evidence type="ECO:0000256" key="1">
    <source>
        <dbReference type="ARBA" id="ARBA00004651"/>
    </source>
</evidence>
<feature type="transmembrane region" description="Helical" evidence="6">
    <location>
        <begin position="5"/>
        <end position="25"/>
    </location>
</feature>
<name>A0A6I4VVV5_9BACL</name>